<gene>
    <name evidence="4" type="ORF">PN838_11560</name>
</gene>
<organism evidence="4 5">
    <name type="scientific">Psychrosphaera algicola</name>
    <dbReference type="NCBI Taxonomy" id="3023714"/>
    <lineage>
        <taxon>Bacteria</taxon>
        <taxon>Pseudomonadati</taxon>
        <taxon>Pseudomonadota</taxon>
        <taxon>Gammaproteobacteria</taxon>
        <taxon>Alteromonadales</taxon>
        <taxon>Pseudoalteromonadaceae</taxon>
        <taxon>Psychrosphaera</taxon>
    </lineage>
</organism>
<dbReference type="Gene3D" id="3.90.850.10">
    <property type="entry name" value="Fumarylacetoacetase-like, C-terminal domain"/>
    <property type="match status" value="1"/>
</dbReference>
<evidence type="ECO:0000313" key="5">
    <source>
        <dbReference type="Proteomes" id="UP001528411"/>
    </source>
</evidence>
<keyword evidence="4" id="KW-0378">Hydrolase</keyword>
<dbReference type="InterPro" id="IPR051121">
    <property type="entry name" value="FAH"/>
</dbReference>
<sequence length="152" mass="16826">MGKEAKYVSEEDAMDYVAGFCVVNDLSEREYQIERAGQWCKGKGCDTFGPVGPYLVTPDEVEDFDNLNIWLELNGKKVQNGSTNTMVYKVPHLVHYISQFMSLQPGDIISTGTPPGVGLGMTPPLYLKEGDVMRLGIDGLGVQQQTVERYKA</sequence>
<keyword evidence="5" id="KW-1185">Reference proteome</keyword>
<comment type="similarity">
    <text evidence="1">Belongs to the FAH family.</text>
</comment>
<accession>A0ABT5FF83</accession>
<dbReference type="SUPFAM" id="SSF56529">
    <property type="entry name" value="FAH"/>
    <property type="match status" value="1"/>
</dbReference>
<dbReference type="PANTHER" id="PTHR42796:SF4">
    <property type="entry name" value="FUMARYLACETOACETATE HYDROLASE DOMAIN-CONTAINING PROTEIN 2A"/>
    <property type="match status" value="1"/>
</dbReference>
<dbReference type="Proteomes" id="UP001528411">
    <property type="component" value="Unassembled WGS sequence"/>
</dbReference>
<dbReference type="InterPro" id="IPR036663">
    <property type="entry name" value="Fumarylacetoacetase_C_sf"/>
</dbReference>
<reference evidence="4 5" key="1">
    <citation type="submission" date="2023-01" db="EMBL/GenBank/DDBJ databases">
        <title>Psychrosphaera sp. nov., isolated from marine algae.</title>
        <authorList>
            <person name="Bayburt H."/>
            <person name="Choi B.J."/>
            <person name="Kim J.M."/>
            <person name="Choi D.G."/>
            <person name="Jeon C.O."/>
        </authorList>
    </citation>
    <scope>NUCLEOTIDE SEQUENCE [LARGE SCALE GENOMIC DNA]</scope>
    <source>
        <strain evidence="4 5">G1-22</strain>
    </source>
</reference>
<name>A0ABT5FF83_9GAMM</name>
<evidence type="ECO:0000256" key="2">
    <source>
        <dbReference type="ARBA" id="ARBA00022723"/>
    </source>
</evidence>
<proteinExistence type="inferred from homology"/>
<dbReference type="Pfam" id="PF01557">
    <property type="entry name" value="FAA_hydrolase"/>
    <property type="match status" value="1"/>
</dbReference>
<dbReference type="EMBL" id="JAQOMS010000002">
    <property type="protein sequence ID" value="MDC2889295.1"/>
    <property type="molecule type" value="Genomic_DNA"/>
</dbReference>
<dbReference type="InterPro" id="IPR011234">
    <property type="entry name" value="Fumarylacetoacetase-like_C"/>
</dbReference>
<evidence type="ECO:0000256" key="1">
    <source>
        <dbReference type="ARBA" id="ARBA00010211"/>
    </source>
</evidence>
<keyword evidence="2" id="KW-0479">Metal-binding</keyword>
<protein>
    <submittedName>
        <fullName evidence="4">Fumarylacetoacetate hydrolase family protein</fullName>
    </submittedName>
</protein>
<comment type="caution">
    <text evidence="4">The sequence shown here is derived from an EMBL/GenBank/DDBJ whole genome shotgun (WGS) entry which is preliminary data.</text>
</comment>
<dbReference type="PANTHER" id="PTHR42796">
    <property type="entry name" value="FUMARYLACETOACETATE HYDROLASE DOMAIN-CONTAINING PROTEIN 2A-RELATED"/>
    <property type="match status" value="1"/>
</dbReference>
<evidence type="ECO:0000313" key="4">
    <source>
        <dbReference type="EMBL" id="MDC2889295.1"/>
    </source>
</evidence>
<dbReference type="GO" id="GO:0016787">
    <property type="term" value="F:hydrolase activity"/>
    <property type="evidence" value="ECO:0007669"/>
    <property type="project" value="UniProtKB-KW"/>
</dbReference>
<feature type="domain" description="Fumarylacetoacetase-like C-terminal" evidence="3">
    <location>
        <begin position="1"/>
        <end position="147"/>
    </location>
</feature>
<evidence type="ECO:0000259" key="3">
    <source>
        <dbReference type="Pfam" id="PF01557"/>
    </source>
</evidence>